<dbReference type="InterPro" id="IPR003848">
    <property type="entry name" value="DUF218"/>
</dbReference>
<organism evidence="2 3">
    <name type="scientific">Sneathiella litorea</name>
    <dbReference type="NCBI Taxonomy" id="2606216"/>
    <lineage>
        <taxon>Bacteria</taxon>
        <taxon>Pseudomonadati</taxon>
        <taxon>Pseudomonadota</taxon>
        <taxon>Alphaproteobacteria</taxon>
        <taxon>Sneathiellales</taxon>
        <taxon>Sneathiellaceae</taxon>
        <taxon>Sneathiella</taxon>
    </lineage>
</organism>
<protein>
    <submittedName>
        <fullName evidence="2">YdcF family protein</fullName>
    </submittedName>
</protein>
<evidence type="ECO:0000313" key="2">
    <source>
        <dbReference type="EMBL" id="MZR29955.1"/>
    </source>
</evidence>
<reference evidence="2 3" key="1">
    <citation type="submission" date="2019-12" db="EMBL/GenBank/DDBJ databases">
        <title>Snethiella sp. nov. sp. isolated from sea sand.</title>
        <authorList>
            <person name="Kim J."/>
            <person name="Jeong S.E."/>
            <person name="Jung H.S."/>
            <person name="Jeon C.O."/>
        </authorList>
    </citation>
    <scope>NUCLEOTIDE SEQUENCE [LARGE SCALE GENOMIC DNA]</scope>
    <source>
        <strain evidence="2 3">DP05</strain>
    </source>
</reference>
<dbReference type="AlphaFoldDB" id="A0A6L8W4C8"/>
<dbReference type="Pfam" id="PF02698">
    <property type="entry name" value="DUF218"/>
    <property type="match status" value="1"/>
</dbReference>
<dbReference type="Proteomes" id="UP000476030">
    <property type="component" value="Unassembled WGS sequence"/>
</dbReference>
<evidence type="ECO:0000259" key="1">
    <source>
        <dbReference type="Pfam" id="PF02698"/>
    </source>
</evidence>
<comment type="caution">
    <text evidence="2">The sequence shown here is derived from an EMBL/GenBank/DDBJ whole genome shotgun (WGS) entry which is preliminary data.</text>
</comment>
<gene>
    <name evidence="2" type="ORF">GQE98_04815</name>
</gene>
<accession>A0A6L8W4C8</accession>
<keyword evidence="3" id="KW-1185">Reference proteome</keyword>
<sequence>MPFRWKIIAAAVFIFLCLWTGAFLTFMAEVENRLPALPHEINGIVVLTGTPARLTAGFDLLKENVGARLLVSGVNSKVTRETLRQATGQSAELMDCCVDLGRLARNTEGNAYETSLWAKSNDFSSLAIVTSAYHMPRSLVELKRQMPDINLIAYPVASDTLELTGWWKNPRAFMVVAGEFNKYVFSLVRARLDD</sequence>
<proteinExistence type="predicted"/>
<feature type="domain" description="DUF218" evidence="1">
    <location>
        <begin position="43"/>
        <end position="165"/>
    </location>
</feature>
<evidence type="ECO:0000313" key="3">
    <source>
        <dbReference type="Proteomes" id="UP000476030"/>
    </source>
</evidence>
<dbReference type="RefSeq" id="WP_161314499.1">
    <property type="nucleotide sequence ID" value="NZ_WTUW01000001.1"/>
</dbReference>
<dbReference type="CDD" id="cd06259">
    <property type="entry name" value="YdcF-like"/>
    <property type="match status" value="1"/>
</dbReference>
<name>A0A6L8W4C8_9PROT</name>
<dbReference type="EMBL" id="WTUW01000001">
    <property type="protein sequence ID" value="MZR29955.1"/>
    <property type="molecule type" value="Genomic_DNA"/>
</dbReference>